<dbReference type="SUPFAM" id="SSF47336">
    <property type="entry name" value="ACP-like"/>
    <property type="match status" value="1"/>
</dbReference>
<dbReference type="Gene3D" id="1.10.1200.10">
    <property type="entry name" value="ACP-like"/>
    <property type="match status" value="1"/>
</dbReference>
<organism evidence="2 3">
    <name type="scientific">Virgisporangium ochraceum</name>
    <dbReference type="NCBI Taxonomy" id="65505"/>
    <lineage>
        <taxon>Bacteria</taxon>
        <taxon>Bacillati</taxon>
        <taxon>Actinomycetota</taxon>
        <taxon>Actinomycetes</taxon>
        <taxon>Micromonosporales</taxon>
        <taxon>Micromonosporaceae</taxon>
        <taxon>Virgisporangium</taxon>
    </lineage>
</organism>
<comment type="caution">
    <text evidence="2">The sequence shown here is derived from an EMBL/GenBank/DDBJ whole genome shotgun (WGS) entry which is preliminary data.</text>
</comment>
<keyword evidence="3" id="KW-1185">Reference proteome</keyword>
<dbReference type="InterPro" id="IPR036736">
    <property type="entry name" value="ACP-like_sf"/>
</dbReference>
<feature type="domain" description="Carrier" evidence="1">
    <location>
        <begin position="5"/>
        <end position="85"/>
    </location>
</feature>
<evidence type="ECO:0000259" key="1">
    <source>
        <dbReference type="PROSITE" id="PS50075"/>
    </source>
</evidence>
<dbReference type="InterPro" id="IPR009081">
    <property type="entry name" value="PP-bd_ACP"/>
</dbReference>
<dbReference type="Proteomes" id="UP000635606">
    <property type="component" value="Unassembled WGS sequence"/>
</dbReference>
<evidence type="ECO:0000313" key="2">
    <source>
        <dbReference type="EMBL" id="GIJ65677.1"/>
    </source>
</evidence>
<dbReference type="EMBL" id="BOPH01000007">
    <property type="protein sequence ID" value="GIJ65677.1"/>
    <property type="molecule type" value="Genomic_DNA"/>
</dbReference>
<protein>
    <recommendedName>
        <fullName evidence="1">Carrier domain-containing protein</fullName>
    </recommendedName>
</protein>
<evidence type="ECO:0000313" key="3">
    <source>
        <dbReference type="Proteomes" id="UP000635606"/>
    </source>
</evidence>
<name>A0A8J3ZMG5_9ACTN</name>
<proteinExistence type="predicted"/>
<dbReference type="AlphaFoldDB" id="A0A8J3ZMG5"/>
<dbReference type="PROSITE" id="PS50075">
    <property type="entry name" value="CARRIER"/>
    <property type="match status" value="1"/>
</dbReference>
<reference evidence="2" key="1">
    <citation type="submission" date="2021-01" db="EMBL/GenBank/DDBJ databases">
        <title>Whole genome shotgun sequence of Virgisporangium ochraceum NBRC 16418.</title>
        <authorList>
            <person name="Komaki H."/>
            <person name="Tamura T."/>
        </authorList>
    </citation>
    <scope>NUCLEOTIDE SEQUENCE</scope>
    <source>
        <strain evidence="2">NBRC 16418</strain>
    </source>
</reference>
<gene>
    <name evidence="2" type="ORF">Voc01_005940</name>
</gene>
<dbReference type="RefSeq" id="WP_203925672.1">
    <property type="nucleotide sequence ID" value="NZ_BOPH01000007.1"/>
</dbReference>
<sequence>MKGVIQVEHDVKDVLVKTLGVEDRADTIDASTPLLGSLPELDSMAVLELVAALEQRFGITVDDDDVTAEVFETLGSLTQFVQEKLETE</sequence>
<accession>A0A8J3ZMG5</accession>
<dbReference type="Pfam" id="PF00550">
    <property type="entry name" value="PP-binding"/>
    <property type="match status" value="1"/>
</dbReference>